<feature type="domain" description="SpaA-like prealbumin fold" evidence="10">
    <location>
        <begin position="2130"/>
        <end position="2215"/>
    </location>
</feature>
<dbReference type="PANTHER" id="PTHR36108">
    <property type="entry name" value="COLOSSIN-B-RELATED"/>
    <property type="match status" value="1"/>
</dbReference>
<sequence>MTRLNKLNKMLNVLLVGLMFVSQTGIMEVKAITTGDTIESSTMMSSEQTTGTQHIIDSEFNYQEDEKQEDNLQDNLVSDETQTTETSNLANDSPSDEQNKEVIEEEIKKLSETKEELKKNSSMKDTTTKAEGEMIGLSPGISESQGTREHLFYYQLNINGSNPNSHTAVIEIGAAEYIDGDSIIPTVMEGINYHIELIEGNYQIVIEYPGNLDEPGMGAEYPVRFNLQQGIVPDNYKINIKATLYEAAEEINQEVIQLEAHVSNPSLSKSIKSSSNSWSGAGTTSIMYGGLDDGEKLSDNLAELELIQFRFSYDFKDRYQEKVVITDTLPDYAEFIAEENEGWEYDEINNAVTYIVEGDNILKGEVFINLKFPNAPVGTKFKNTGSVTGTPLNKPDYEEGRNTETSSGDFLFERYKHGQKFDKSRVGNTVIKNDTTSTQNISQEHYFNISYSETISTTGNIEVPETALRNIEIIDYDLDKGNAGNGKILYYSSVEATNVPEETVLTVIGVTEDNTEIVLTDTLLAGGKFEITDGTKYKNLIVKTNKEISLPYNQNSFDINIGVKFTQEDTPYDLESITDKLENYANIKVTDENQEDVYIYSGNQVNDFYTLADKETPRFYIGKNSIGTSQTLLPGEEAEYHIFIDHTKSQDEDRDIEYEVVDFIPEGMKFVELTKKSNDIDVSYEIVDDYLSSGKTAIIYTVKFNESSKIPSISFDYKLKVTESTEDGINKNLAYAYEKNGYNIVTSSLTDDLYDVNGNGDTGKDKFVSFKSSDVLVAPVKTVLFEKKIKGSLNSSYLTSPAIGKTSKNKEFSYQLSVLNKIGYNINNIVMIDNLPYKDDSLTTGAGESRGSEFDFILSEELDYPDGVKVYYSTERFIGATALKEAANDPSWQESVSDFSQIKSIKVVVEEELAEGATKTVVVKGKPSEEAEYGQLQTNSYAGSYNEHEFVESNPISVKLTGYGSVELEKIDSLTKLPLSEVKFDLLDENDTVIESNLTTDSNGLIRVDNLEVGKYKFIETSALPGYLSLDGPIEFSIKEDEELIKLTVPNEPIKGKLTIQKVDSSDTNKLLSGAIFELYDEEDAAVDRIETVDGKISVKNLNEGNYSLKEIQAPEGYELSEEEIKFTIDFEENREVTLIVPNTKSTGSVLLKKYGEVFEYGKEKPYDTKPLQNVSFDLYKLNSEGAKELVEEGILTNELGEIRKDLPYGSYEFVEKSTLEGYQLDATPIPFEIVGAEEVILPPVLNKLKLGDIGLTKIDGKTKEPLAGAEFKLLDANENEILPSIIYTTGSDGKVEIKGLLPGAYYLHEVKAPDGYQLSDELVEVVVPAETLTMLSDNLLINKVAPITKEMKVTDDLKESVDLYNEEQNEIKVPVTVENTLTPGGVIVNKVDGKTGKSLEGAVFKVLDSEGNAVQEGLVTGRDGRLSVEDLAPGKYQLVETKAPTGYELVSKPVAFEVKVNETSVLHLTVINTLTPGSVIVEKVDDKTSEALEGAVFEIRDHEGIVIRSGLETGRDGRVSIDDLAPGEYQLVETQAPTGYELDSKPVTFTIEKGQKEAVEVSMTNKLTPGGVVLTKSDGKTAEVLSGAVFELQDSEGNVIKSGLVTDASGKLAIDDLAPGEYQLVETQAPTGYELDSKPVTFTIEKGQKEAVEVSMTNKLTPGGVVLTKSDGKTAEVLSGAVFELQDSEGNVIKSGLVTDASGKLAVDDLAPGEYQLVETQAPTGYELDSKPVTFTIEKGQKEAVEVSMTNKLTPGGVVLTKSDGKTAEALSGAVFELQDSEGNVIKSGLVTDASGKLAVDDLAPGEYQLVETQAPTGYELDSKPVTFTIEKGQKEAVEVSMTNKLTPGGVVLTKSDGKTAEALSGAVFELQDSEGNVIKSGLVTDASGKLAVDDLAPGEYQLVETQAPTGYELDSKPVTFTIEKGQKEAVEVSMTNKLTPGGVVLTKSDGKTAEALSGAVFELQDSEGNVIKSGLVTDASGKLAVDDLAPGEYQLVETQAPTGYELDSKPVTFTIEKGQKEAVEVSMTNKLTPGGVVLTKSDGKTAEALSGAVFELQDSEGNVIKSGLVTDASGKLAIDDLAPGEYQLVETQAPTGYELDSKPVTFTIEKGQKEAVEVSMTNKLTPGGVVLTKSDGKTAEVLSGAVFELQDSEGNVIKSGLVTDARGKLAVDELAPGEYQLVETQAPTGYELDSKPVTFTIEKGQKEAIEVRKTNTLIKGSVILEKIDGDTGALLSGAVFELRNSKNEIVIDNLVTDENGKLAIADLPYGKYQLIEVQSPTGYELDNTPIEFEVVKESESTELSKTNYGISKNVKLEKRDSLSNELLSNAEFKLLDSSGNLLIEGLVTDQEGLLLISDLDIGEYQLVETKAPEGYKLDSTPQTFEIKEDTKLITLTKYNTLINENRPTIDNDENVESENNKYGSSPHTYLPQTGEAKNYLEIIVGILVLLASLFILINRKVKNN</sequence>
<keyword evidence="7" id="KW-0472">Membrane</keyword>
<organism evidence="11 12">
    <name type="scientific">Vagococcus xieshaowenii</name>
    <dbReference type="NCBI Taxonomy" id="2562451"/>
    <lineage>
        <taxon>Bacteria</taxon>
        <taxon>Bacillati</taxon>
        <taxon>Bacillota</taxon>
        <taxon>Bacilli</taxon>
        <taxon>Lactobacillales</taxon>
        <taxon>Enterococcaceae</taxon>
        <taxon>Vagococcus</taxon>
    </lineage>
</organism>
<feature type="domain" description="SpaA-like prealbumin fold" evidence="10">
    <location>
        <begin position="1056"/>
        <end position="1138"/>
    </location>
</feature>
<feature type="region of interest" description="Disordered" evidence="6">
    <location>
        <begin position="78"/>
        <end position="131"/>
    </location>
</feature>
<evidence type="ECO:0000256" key="6">
    <source>
        <dbReference type="SAM" id="MobiDB-lite"/>
    </source>
</evidence>
<feature type="domain" description="SpaA-like prealbumin fold" evidence="10">
    <location>
        <begin position="1758"/>
        <end position="1846"/>
    </location>
</feature>
<dbReference type="InterPro" id="IPR019931">
    <property type="entry name" value="LPXTG_anchor"/>
</dbReference>
<feature type="domain" description="SpaA-like prealbumin fold" evidence="10">
    <location>
        <begin position="2037"/>
        <end position="2125"/>
    </location>
</feature>
<evidence type="ECO:0000256" key="3">
    <source>
        <dbReference type="ARBA" id="ARBA00022525"/>
    </source>
</evidence>
<feature type="domain" description="SpaA-like prealbumin fold" evidence="10">
    <location>
        <begin position="1386"/>
        <end position="1465"/>
    </location>
</feature>
<keyword evidence="5" id="KW-0572">Peptidoglycan-anchor</keyword>
<dbReference type="SUPFAM" id="SSF49478">
    <property type="entry name" value="Cna protein B-type domain"/>
    <property type="match status" value="13"/>
</dbReference>
<feature type="domain" description="SpaA-like prealbumin fold" evidence="10">
    <location>
        <begin position="2222"/>
        <end position="2309"/>
    </location>
</feature>
<evidence type="ECO:0000256" key="7">
    <source>
        <dbReference type="SAM" id="Phobius"/>
    </source>
</evidence>
<evidence type="ECO:0000259" key="9">
    <source>
        <dbReference type="Pfam" id="PF00746"/>
    </source>
</evidence>
<feature type="domain" description="Gram-positive cocci surface proteins LPxTG" evidence="9">
    <location>
        <begin position="2430"/>
        <end position="2466"/>
    </location>
</feature>
<evidence type="ECO:0000256" key="8">
    <source>
        <dbReference type="SAM" id="SignalP"/>
    </source>
</evidence>
<comment type="similarity">
    <text evidence="1">Belongs to the serine-aspartate repeat-containing protein (SDr) family.</text>
</comment>
<dbReference type="InterPro" id="IPR041033">
    <property type="entry name" value="SpaA_PFL_dom_1"/>
</dbReference>
<dbReference type="NCBIfam" id="TIGR01167">
    <property type="entry name" value="LPXTG_anchor"/>
    <property type="match status" value="1"/>
</dbReference>
<feature type="compositionally biased region" description="Polar residues" evidence="6">
    <location>
        <begin position="78"/>
        <end position="93"/>
    </location>
</feature>
<feature type="domain" description="SpaA-like prealbumin fold" evidence="10">
    <location>
        <begin position="1944"/>
        <end position="2032"/>
    </location>
</feature>
<protein>
    <submittedName>
        <fullName evidence="11">LPXTG cell wall anchor domain-containing protein</fullName>
    </submittedName>
</protein>
<feature type="domain" description="SpaA-like prealbumin fold" evidence="10">
    <location>
        <begin position="1167"/>
        <end position="1235"/>
    </location>
</feature>
<keyword evidence="7" id="KW-0812">Transmembrane</keyword>
<evidence type="ECO:0000256" key="4">
    <source>
        <dbReference type="ARBA" id="ARBA00022729"/>
    </source>
</evidence>
<feature type="signal peptide" evidence="8">
    <location>
        <begin position="1"/>
        <end position="24"/>
    </location>
</feature>
<keyword evidence="12" id="KW-1185">Reference proteome</keyword>
<evidence type="ECO:0000256" key="2">
    <source>
        <dbReference type="ARBA" id="ARBA00022512"/>
    </source>
</evidence>
<feature type="domain" description="SpaA-like prealbumin fold" evidence="10">
    <location>
        <begin position="1478"/>
        <end position="1567"/>
    </location>
</feature>
<evidence type="ECO:0000256" key="5">
    <source>
        <dbReference type="ARBA" id="ARBA00023088"/>
    </source>
</evidence>
<dbReference type="EMBL" id="CP038865">
    <property type="protein sequence ID" value="QCA29442.1"/>
    <property type="molecule type" value="Genomic_DNA"/>
</dbReference>
<evidence type="ECO:0000256" key="1">
    <source>
        <dbReference type="ARBA" id="ARBA00007257"/>
    </source>
</evidence>
<feature type="domain" description="SpaA-like prealbumin fold" evidence="10">
    <location>
        <begin position="1572"/>
        <end position="1660"/>
    </location>
</feature>
<reference evidence="11 12" key="1">
    <citation type="journal article" date="2020" name="Int. J. Syst. Evol. Microbiol.">
        <title>Vagococcus xieshaowenii sp. nov., isolated from snow finch (Montifringilla taczanowskii) cloacal content.</title>
        <authorList>
            <person name="Ge Y."/>
            <person name="Yang J."/>
            <person name="Lai X.H."/>
            <person name="Zhang G."/>
            <person name="Jin D."/>
            <person name="Lu S."/>
            <person name="Wang B."/>
            <person name="Huang Y."/>
            <person name="Huang Y."/>
            <person name="Ren Z."/>
            <person name="Zhang X."/>
            <person name="Xu J."/>
        </authorList>
    </citation>
    <scope>NUCLEOTIDE SEQUENCE [LARGE SCALE GENOMIC DNA]</scope>
    <source>
        <strain evidence="12">personal::cf-49</strain>
    </source>
</reference>
<name>A0A7Z1YB33_9ENTE</name>
<feature type="region of interest" description="Disordered" evidence="6">
    <location>
        <begin position="386"/>
        <end position="405"/>
    </location>
</feature>
<dbReference type="InterPro" id="IPR013783">
    <property type="entry name" value="Ig-like_fold"/>
</dbReference>
<dbReference type="Pfam" id="PF00746">
    <property type="entry name" value="Gram_pos_anchor"/>
    <property type="match status" value="1"/>
</dbReference>
<keyword evidence="2" id="KW-0134">Cell wall</keyword>
<evidence type="ECO:0000259" key="10">
    <source>
        <dbReference type="Pfam" id="PF17802"/>
    </source>
</evidence>
<feature type="compositionally biased region" description="Basic and acidic residues" evidence="6">
    <location>
        <begin position="97"/>
        <end position="119"/>
    </location>
</feature>
<evidence type="ECO:0000313" key="12">
    <source>
        <dbReference type="Proteomes" id="UP000296883"/>
    </source>
</evidence>
<dbReference type="Pfam" id="PF17802">
    <property type="entry name" value="SpaA"/>
    <property type="match status" value="15"/>
</dbReference>
<feature type="domain" description="SpaA-like prealbumin fold" evidence="10">
    <location>
        <begin position="1252"/>
        <end position="1332"/>
    </location>
</feature>
<dbReference type="PANTHER" id="PTHR36108:SF13">
    <property type="entry name" value="COLOSSIN-B-RELATED"/>
    <property type="match status" value="1"/>
</dbReference>
<feature type="chain" id="PRO_5038349796" evidence="8">
    <location>
        <begin position="25"/>
        <end position="2466"/>
    </location>
</feature>
<dbReference type="RefSeq" id="WP_135961195.1">
    <property type="nucleotide sequence ID" value="NZ_CP038865.1"/>
</dbReference>
<feature type="domain" description="SpaA-like prealbumin fold" evidence="10">
    <location>
        <begin position="1665"/>
        <end position="1753"/>
    </location>
</feature>
<feature type="domain" description="SpaA-like prealbumin fold" evidence="10">
    <location>
        <begin position="964"/>
        <end position="1052"/>
    </location>
</feature>
<keyword evidence="4 8" id="KW-0732">Signal</keyword>
<dbReference type="Gene3D" id="2.60.40.10">
    <property type="entry name" value="Immunoglobulins"/>
    <property type="match status" value="15"/>
</dbReference>
<keyword evidence="3" id="KW-0964">Secreted</keyword>
<dbReference type="Proteomes" id="UP000296883">
    <property type="component" value="Chromosome"/>
</dbReference>
<feature type="domain" description="SpaA-like prealbumin fold" evidence="10">
    <location>
        <begin position="1851"/>
        <end position="1939"/>
    </location>
</feature>
<feature type="transmembrane region" description="Helical" evidence="7">
    <location>
        <begin position="2441"/>
        <end position="2459"/>
    </location>
</feature>
<dbReference type="KEGG" id="vac:E4Z98_08975"/>
<evidence type="ECO:0000313" key="11">
    <source>
        <dbReference type="EMBL" id="QCA29442.1"/>
    </source>
</evidence>
<gene>
    <name evidence="11" type="ORF">E4Z98_08975</name>
</gene>
<keyword evidence="7" id="KW-1133">Transmembrane helix</keyword>
<proteinExistence type="inferred from homology"/>
<feature type="region of interest" description="Disordered" evidence="6">
    <location>
        <begin position="2408"/>
        <end position="2428"/>
    </location>
</feature>
<feature type="domain" description="SpaA-like prealbumin fold" evidence="10">
    <location>
        <begin position="2315"/>
        <end position="2401"/>
    </location>
</feature>
<accession>A0A7Z1YB33</accession>